<comment type="caution">
    <text evidence="1">The sequence shown here is derived from an EMBL/GenBank/DDBJ whole genome shotgun (WGS) entry which is preliminary data.</text>
</comment>
<dbReference type="RefSeq" id="WP_311877018.1">
    <property type="nucleotide sequence ID" value="NZ_JARQBZ010000014.1"/>
</dbReference>
<dbReference type="InterPro" id="IPR027417">
    <property type="entry name" value="P-loop_NTPase"/>
</dbReference>
<dbReference type="EMBL" id="JARQBZ010000014">
    <property type="protein sequence ID" value="MDT2834126.1"/>
    <property type="molecule type" value="Genomic_DNA"/>
</dbReference>
<reference evidence="1" key="1">
    <citation type="submission" date="2023-03" db="EMBL/GenBank/DDBJ databases">
        <authorList>
            <person name="Shen W."/>
            <person name="Cai J."/>
        </authorList>
    </citation>
    <scope>NUCLEOTIDE SEQUENCE</scope>
    <source>
        <strain evidence="1">P96-3</strain>
    </source>
</reference>
<protein>
    <submittedName>
        <fullName evidence="1">ATP-binding protein</fullName>
    </submittedName>
</protein>
<dbReference type="Proteomes" id="UP001268577">
    <property type="component" value="Unassembled WGS sequence"/>
</dbReference>
<dbReference type="SUPFAM" id="SSF52540">
    <property type="entry name" value="P-loop containing nucleoside triphosphate hydrolases"/>
    <property type="match status" value="2"/>
</dbReference>
<dbReference type="AlphaFoldDB" id="A0AAW8U817"/>
<keyword evidence="1" id="KW-0547">Nucleotide-binding</keyword>
<dbReference type="GO" id="GO:0005524">
    <property type="term" value="F:ATP binding"/>
    <property type="evidence" value="ECO:0007669"/>
    <property type="project" value="UniProtKB-KW"/>
</dbReference>
<gene>
    <name evidence="1" type="ORF">P7H70_08650</name>
</gene>
<accession>A0AAW8U817</accession>
<keyword evidence="1" id="KW-0067">ATP-binding</keyword>
<evidence type="ECO:0000313" key="2">
    <source>
        <dbReference type="Proteomes" id="UP001268577"/>
    </source>
</evidence>
<proteinExistence type="predicted"/>
<name>A0AAW8U817_9ENTE</name>
<sequence>MQVILISGYQNSGKTTTCKLLKEKILDQSGKVIADNLSAVGNEENEVEVQAVLELDGKIYGISSIGDNAEQVKKGCDFILEQNNQYLVDYFFFTSRSKGACHHTAIDFAKEHDSAFFEFFANNIQPNIDGFKIDHLTLEAQKQNYLDYILNAAKIPL</sequence>
<evidence type="ECO:0000313" key="1">
    <source>
        <dbReference type="EMBL" id="MDT2834126.1"/>
    </source>
</evidence>
<organism evidence="1 2">
    <name type="scientific">Vagococcus carniphilus</name>
    <dbReference type="NCBI Taxonomy" id="218144"/>
    <lineage>
        <taxon>Bacteria</taxon>
        <taxon>Bacillati</taxon>
        <taxon>Bacillota</taxon>
        <taxon>Bacilli</taxon>
        <taxon>Lactobacillales</taxon>
        <taxon>Enterococcaceae</taxon>
        <taxon>Vagococcus</taxon>
    </lineage>
</organism>